<name>A0A8S4MME6_BRALA</name>
<dbReference type="EMBL" id="CAKMNS010000156">
    <property type="protein sequence ID" value="CAH1277091.1"/>
    <property type="molecule type" value="Genomic_DNA"/>
</dbReference>
<dbReference type="OrthoDB" id="410104at2759"/>
<dbReference type="AlphaFoldDB" id="A0A8S4MME6"/>
<evidence type="ECO:0000313" key="1">
    <source>
        <dbReference type="EMBL" id="CAH1277091.1"/>
    </source>
</evidence>
<proteinExistence type="predicted"/>
<gene>
    <name evidence="1" type="primary">Hypp9479</name>
    <name evidence="1" type="ORF">BLAG_LOCUS25969</name>
</gene>
<organism evidence="1 2">
    <name type="scientific">Branchiostoma lanceolatum</name>
    <name type="common">Common lancelet</name>
    <name type="synonym">Amphioxus lanceolatum</name>
    <dbReference type="NCBI Taxonomy" id="7740"/>
    <lineage>
        <taxon>Eukaryota</taxon>
        <taxon>Metazoa</taxon>
        <taxon>Chordata</taxon>
        <taxon>Cephalochordata</taxon>
        <taxon>Leptocardii</taxon>
        <taxon>Amphioxiformes</taxon>
        <taxon>Branchiostomatidae</taxon>
        <taxon>Branchiostoma</taxon>
    </lineage>
</organism>
<reference evidence="1" key="1">
    <citation type="submission" date="2022-01" db="EMBL/GenBank/DDBJ databases">
        <authorList>
            <person name="Braso-Vives M."/>
        </authorList>
    </citation>
    <scope>NUCLEOTIDE SEQUENCE</scope>
</reference>
<sequence>MQDTLQDHHTSISNGGRRICNLRFTDDIDLLPGTNTELQDLTDKLTQSTGSFGMEVSTEKSKVMVNS</sequence>
<protein>
    <submittedName>
        <fullName evidence="1">Hypp9479 protein</fullName>
    </submittedName>
</protein>
<keyword evidence="2" id="KW-1185">Reference proteome</keyword>
<accession>A0A8S4MME6</accession>
<dbReference type="Proteomes" id="UP000838412">
    <property type="component" value="Unassembled WGS sequence"/>
</dbReference>
<evidence type="ECO:0000313" key="2">
    <source>
        <dbReference type="Proteomes" id="UP000838412"/>
    </source>
</evidence>
<comment type="caution">
    <text evidence="1">The sequence shown here is derived from an EMBL/GenBank/DDBJ whole genome shotgun (WGS) entry which is preliminary data.</text>
</comment>